<evidence type="ECO:0000256" key="9">
    <source>
        <dbReference type="ARBA" id="ARBA00022842"/>
    </source>
</evidence>
<accession>A0A6B4JLP4</accession>
<keyword evidence="6" id="KW-0479">Metal-binding</keyword>
<evidence type="ECO:0000256" key="2">
    <source>
        <dbReference type="ARBA" id="ARBA00001946"/>
    </source>
</evidence>
<dbReference type="Proteomes" id="UP000486903">
    <property type="component" value="Unassembled WGS sequence"/>
</dbReference>
<organism evidence="14 15">
    <name type="scientific">Clostridium botulinum</name>
    <dbReference type="NCBI Taxonomy" id="1491"/>
    <lineage>
        <taxon>Bacteria</taxon>
        <taxon>Bacillati</taxon>
        <taxon>Bacillota</taxon>
        <taxon>Clostridia</taxon>
        <taxon>Eubacteriales</taxon>
        <taxon>Clostridiaceae</taxon>
        <taxon>Clostridium</taxon>
    </lineage>
</organism>
<dbReference type="PANTHER" id="PTHR38761">
    <property type="entry name" value="GLUTAMATE--CYSTEINE LIGASE"/>
    <property type="match status" value="1"/>
</dbReference>
<proteinExistence type="inferred from homology"/>
<dbReference type="NCBIfam" id="TIGR01435">
    <property type="entry name" value="glu_cys_lig_rel"/>
    <property type="match status" value="1"/>
</dbReference>
<evidence type="ECO:0000256" key="1">
    <source>
        <dbReference type="ARBA" id="ARBA00001936"/>
    </source>
</evidence>
<dbReference type="AlphaFoldDB" id="A0A6B4JLP4"/>
<dbReference type="EC" id="6.3.2.2" evidence="13"/>
<dbReference type="InterPro" id="IPR006335">
    <property type="entry name" value="Glut_biosynth"/>
</dbReference>
<dbReference type="Gene3D" id="3.30.1490.20">
    <property type="entry name" value="ATP-grasp fold, A domain"/>
    <property type="match status" value="1"/>
</dbReference>
<comment type="subunit">
    <text evidence="13">Monomer.</text>
</comment>
<dbReference type="NCBIfam" id="NF002688">
    <property type="entry name" value="PRK02471.1"/>
    <property type="match status" value="1"/>
</dbReference>
<comment type="cofactor">
    <cofactor evidence="2">
        <name>Mg(2+)</name>
        <dbReference type="ChEBI" id="CHEBI:18420"/>
    </cofactor>
</comment>
<dbReference type="EMBL" id="SXFB01000015">
    <property type="protein sequence ID" value="NFV27446.1"/>
    <property type="molecule type" value="Genomic_DNA"/>
</dbReference>
<name>A0A6B4JLP4_CLOBO</name>
<evidence type="ECO:0000313" key="14">
    <source>
        <dbReference type="EMBL" id="NFV27446.1"/>
    </source>
</evidence>
<evidence type="ECO:0000256" key="11">
    <source>
        <dbReference type="ARBA" id="ARBA00023268"/>
    </source>
</evidence>
<dbReference type="Pfam" id="PF18419">
    <property type="entry name" value="ATP-grasp_6"/>
    <property type="match status" value="1"/>
</dbReference>
<dbReference type="Gene3D" id="3.30.470.20">
    <property type="entry name" value="ATP-grasp fold, B domain"/>
    <property type="match status" value="2"/>
</dbReference>
<dbReference type="InterPro" id="IPR011761">
    <property type="entry name" value="ATP-grasp"/>
</dbReference>
<evidence type="ECO:0000256" key="13">
    <source>
        <dbReference type="HAMAP-Rule" id="MF_00782"/>
    </source>
</evidence>
<evidence type="ECO:0000256" key="5">
    <source>
        <dbReference type="ARBA" id="ARBA00022684"/>
    </source>
</evidence>
<keyword evidence="7 13" id="KW-0547">Nucleotide-binding</keyword>
<keyword evidence="8 13" id="KW-0067">ATP-binding</keyword>
<dbReference type="InterPro" id="IPR014746">
    <property type="entry name" value="Gln_synth/guanido_kin_cat_dom"/>
</dbReference>
<evidence type="ECO:0000256" key="3">
    <source>
        <dbReference type="ARBA" id="ARBA00005006"/>
    </source>
</evidence>
<comment type="caution">
    <text evidence="14">The sequence shown here is derived from an EMBL/GenBank/DDBJ whole genome shotgun (WGS) entry which is preliminary data.</text>
</comment>
<dbReference type="InterPro" id="IPR040657">
    <property type="entry name" value="GshAB_ATP-grasp"/>
</dbReference>
<comment type="catalytic activity">
    <reaction evidence="13">
        <text>gamma-L-glutamyl-L-cysteine + glycine + ATP = glutathione + ADP + phosphate + H(+)</text>
        <dbReference type="Rhea" id="RHEA:13557"/>
        <dbReference type="ChEBI" id="CHEBI:15378"/>
        <dbReference type="ChEBI" id="CHEBI:30616"/>
        <dbReference type="ChEBI" id="CHEBI:43474"/>
        <dbReference type="ChEBI" id="CHEBI:57305"/>
        <dbReference type="ChEBI" id="CHEBI:57925"/>
        <dbReference type="ChEBI" id="CHEBI:58173"/>
        <dbReference type="ChEBI" id="CHEBI:456216"/>
        <dbReference type="EC" id="6.3.2.3"/>
    </reaction>
</comment>
<evidence type="ECO:0000256" key="10">
    <source>
        <dbReference type="ARBA" id="ARBA00023211"/>
    </source>
</evidence>
<reference evidence="14 15" key="1">
    <citation type="submission" date="2019-04" db="EMBL/GenBank/DDBJ databases">
        <title>Genome sequencing of Clostridium botulinum Groups I-IV and Clostridium butyricum.</title>
        <authorList>
            <person name="Brunt J."/>
            <person name="Van Vliet A.H.M."/>
            <person name="Stringer S.C."/>
            <person name="Carter A.T."/>
            <person name="Peck M.W."/>
        </authorList>
    </citation>
    <scope>NUCLEOTIDE SEQUENCE [LARGE SCALE GENOMIC DNA]</scope>
    <source>
        <strain evidence="14 15">BL81</strain>
    </source>
</reference>
<comment type="catalytic activity">
    <reaction evidence="12 13">
        <text>L-cysteine + L-glutamate + ATP = gamma-L-glutamyl-L-cysteine + ADP + phosphate + H(+)</text>
        <dbReference type="Rhea" id="RHEA:13285"/>
        <dbReference type="ChEBI" id="CHEBI:15378"/>
        <dbReference type="ChEBI" id="CHEBI:29985"/>
        <dbReference type="ChEBI" id="CHEBI:30616"/>
        <dbReference type="ChEBI" id="CHEBI:35235"/>
        <dbReference type="ChEBI" id="CHEBI:43474"/>
        <dbReference type="ChEBI" id="CHEBI:58173"/>
        <dbReference type="ChEBI" id="CHEBI:456216"/>
        <dbReference type="EC" id="6.3.2.2"/>
    </reaction>
</comment>
<keyword evidence="10" id="KW-0464">Manganese</keyword>
<dbReference type="PANTHER" id="PTHR38761:SF1">
    <property type="entry name" value="GLUTAMATE--CYSTEINE LIGASE"/>
    <property type="match status" value="1"/>
</dbReference>
<sequence length="767" mass="89435">MLKYIKEKVTINQLLKANYGIEREMLRVNEEGKLSLKEHPKVFGDKINNPYITTDFSESQIEMITPVFDTVEEVHKFISSLYDIVSQEIGEEYLWPQSMPCLIPDGSEIPIAKYNEGSKGKEAKLYREKLIHKYGGKKQLISGIHYNFSFNEELIKVLYKQDWVKGTYKNFKNNIYLKVARNYLRYRWLIIYFLGATPVLHDTYMENNKNEFKEIGSDTLSNNKATSYRNGKYGYRNNIELFPNYHSVDDYIESLKTFINDGVIDSYKELYSQIRLKPKNNDDFFNSLLDDGINYLEYRTIDVNPFEKSGIALDDLYFLQIFNIFLLLKEESDYETWQQEALENQNIISNFGQSNAELKRNGISISRDKWALELLEEIKNLNIELKLGKENVIDSMIDKVNNSNLTYSYRMLEKIKNQGYVDGFLDLSKKYKNDAYNNRFKFNVYEDLELSTQILIKEAIKRGIKFNIIDRSDNFISLQKDKKVEYIKQATKTSKDNYVSVLIMENKVVTKKVLENNSINVPRGYEFTSLDEAIGMVEEFINRAIVVKPKSTNFGIGISIFTEKTHKEDVICALKIAFKHDDTVLVEEFIRGKEYRFLVINDEVEGILHRVPANVIGDRVSSIRTLVEIKNQDPLRGYHYRTPLEKINLDENARLFLKQQNKDFDYIPKKDEIVYLRENSNISTGGDSIDYTDDIPEKFKNIAIQCAKAVNAKICGVDMIIEDYRDENSQYAIIELNFNPAIHIHSYPYKGTERNIAVKILDLLGFI</sequence>
<dbReference type="Pfam" id="PF08443">
    <property type="entry name" value="RimK"/>
    <property type="match status" value="1"/>
</dbReference>
<evidence type="ECO:0000256" key="7">
    <source>
        <dbReference type="ARBA" id="ARBA00022741"/>
    </source>
</evidence>
<dbReference type="InterPro" id="IPR013815">
    <property type="entry name" value="ATP_grasp_subdomain_1"/>
</dbReference>
<dbReference type="GO" id="GO:0005524">
    <property type="term" value="F:ATP binding"/>
    <property type="evidence" value="ECO:0007669"/>
    <property type="project" value="UniProtKB-UniRule"/>
</dbReference>
<dbReference type="SUPFAM" id="SSF56059">
    <property type="entry name" value="Glutathione synthetase ATP-binding domain-like"/>
    <property type="match status" value="1"/>
</dbReference>
<dbReference type="InterPro" id="IPR013651">
    <property type="entry name" value="ATP-grasp_RimK-type"/>
</dbReference>
<evidence type="ECO:0000256" key="6">
    <source>
        <dbReference type="ARBA" id="ARBA00022723"/>
    </source>
</evidence>
<comment type="pathway">
    <text evidence="3 13">Sulfur metabolism; glutathione biosynthesis; glutathione from L-cysteine and L-glutamate: step 1/2.</text>
</comment>
<dbReference type="SUPFAM" id="SSF55931">
    <property type="entry name" value="Glutamine synthetase/guanido kinase"/>
    <property type="match status" value="1"/>
</dbReference>
<dbReference type="Gene3D" id="3.30.590.20">
    <property type="match status" value="1"/>
</dbReference>
<dbReference type="InterPro" id="IPR020561">
    <property type="entry name" value="PRibGlycinamid_synth_ATP-grasp"/>
</dbReference>
<feature type="region of interest" description="Glutamate--cysteine ligase" evidence="13">
    <location>
        <begin position="1"/>
        <end position="349"/>
    </location>
</feature>
<evidence type="ECO:0000256" key="12">
    <source>
        <dbReference type="ARBA" id="ARBA00048819"/>
    </source>
</evidence>
<dbReference type="GO" id="GO:0005829">
    <property type="term" value="C:cytosol"/>
    <property type="evidence" value="ECO:0007669"/>
    <property type="project" value="TreeGrafter"/>
</dbReference>
<dbReference type="RefSeq" id="WP_003371903.1">
    <property type="nucleotide sequence ID" value="NZ_JACBBA010000002.1"/>
</dbReference>
<dbReference type="InterPro" id="IPR007370">
    <property type="entry name" value="Glu_cys_ligase"/>
</dbReference>
<dbReference type="Pfam" id="PF01071">
    <property type="entry name" value="GARS_A"/>
    <property type="match status" value="1"/>
</dbReference>
<dbReference type="UniPathway" id="UPA00142">
    <property type="reaction ID" value="UER00209"/>
</dbReference>
<dbReference type="Pfam" id="PF04262">
    <property type="entry name" value="Glu_cys_ligase"/>
    <property type="match status" value="1"/>
</dbReference>
<comment type="cofactor">
    <cofactor evidence="1">
        <name>Mn(2+)</name>
        <dbReference type="ChEBI" id="CHEBI:29035"/>
    </cofactor>
</comment>
<evidence type="ECO:0000256" key="4">
    <source>
        <dbReference type="ARBA" id="ARBA00022598"/>
    </source>
</evidence>
<keyword evidence="11 13" id="KW-0511">Multifunctional enzyme</keyword>
<keyword evidence="5 13" id="KW-0317">Glutathione biosynthesis</keyword>
<evidence type="ECO:0000313" key="15">
    <source>
        <dbReference type="Proteomes" id="UP000486903"/>
    </source>
</evidence>
<dbReference type="EC" id="6.3.2.3" evidence="13"/>
<dbReference type="GO" id="GO:0004363">
    <property type="term" value="F:glutathione synthase activity"/>
    <property type="evidence" value="ECO:0007669"/>
    <property type="project" value="UniProtKB-UniRule"/>
</dbReference>
<evidence type="ECO:0000256" key="8">
    <source>
        <dbReference type="ARBA" id="ARBA00022840"/>
    </source>
</evidence>
<dbReference type="InterPro" id="IPR006334">
    <property type="entry name" value="Glut_cys_ligase"/>
</dbReference>
<protein>
    <recommendedName>
        <fullName evidence="13">Glutathione biosynthesis bifunctional protein GshAB</fullName>
    </recommendedName>
    <alternativeName>
        <fullName evidence="13">Gamma-GCS-GS</fullName>
        <shortName evidence="13">GCS-GS</shortName>
    </alternativeName>
    <domain>
        <recommendedName>
            <fullName evidence="13">Glutamate--cysteine ligase</fullName>
            <ecNumber evidence="13">6.3.2.2</ecNumber>
        </recommendedName>
        <alternativeName>
            <fullName evidence="13">Gamma-ECS</fullName>
            <shortName evidence="13">GCS</shortName>
        </alternativeName>
        <alternativeName>
            <fullName evidence="13">Gamma-glutamylcysteine synthetase</fullName>
        </alternativeName>
    </domain>
    <domain>
        <recommendedName>
            <fullName evidence="13">Glutathione synthetase</fullName>
            <ecNumber evidence="13">6.3.2.3</ecNumber>
        </recommendedName>
        <alternativeName>
            <fullName evidence="13">GSH synthetase</fullName>
            <shortName evidence="13">GS</shortName>
            <shortName evidence="13">GSH-S</shortName>
            <shortName evidence="13">GSHase</shortName>
        </alternativeName>
        <alternativeName>
            <fullName evidence="13">Glutathione synthase</fullName>
        </alternativeName>
    </domain>
</protein>
<gene>
    <name evidence="13 14" type="primary">gshAB</name>
    <name evidence="13" type="synonym">gshF</name>
    <name evidence="14" type="ORF">FDG31_15020</name>
</gene>
<keyword evidence="4 13" id="KW-0436">Ligase</keyword>
<dbReference type="GO" id="GO:0046872">
    <property type="term" value="F:metal ion binding"/>
    <property type="evidence" value="ECO:0007669"/>
    <property type="project" value="UniProtKB-KW"/>
</dbReference>
<comment type="function">
    <text evidence="13">Synthesizes glutathione from L-glutamate and L-cysteine via gamma-L-glutamyl-L-cysteine.</text>
</comment>
<dbReference type="PROSITE" id="PS50975">
    <property type="entry name" value="ATP_GRASP"/>
    <property type="match status" value="1"/>
</dbReference>
<comment type="similarity">
    <text evidence="13">In the N-terminal section; belongs to the glutamate--cysteine ligase type 1 family. Type 2 subfamily.</text>
</comment>
<keyword evidence="9" id="KW-0460">Magnesium</keyword>
<comment type="pathway">
    <text evidence="13">Sulfur metabolism; glutathione biosynthesis; glutathione from L-cysteine and L-glutamate: step 2/2.</text>
</comment>
<dbReference type="HAMAP" id="MF_00782">
    <property type="entry name" value="Glut_biosynth"/>
    <property type="match status" value="1"/>
</dbReference>
<dbReference type="GO" id="GO:0004357">
    <property type="term" value="F:glutamate-cysteine ligase activity"/>
    <property type="evidence" value="ECO:0007669"/>
    <property type="project" value="UniProtKB-UniRule"/>
</dbReference>